<accession>B9XD84</accession>
<evidence type="ECO:0000259" key="3">
    <source>
        <dbReference type="PROSITE" id="PS51819"/>
    </source>
</evidence>
<evidence type="ECO:0000313" key="5">
    <source>
        <dbReference type="Proteomes" id="UP000003688"/>
    </source>
</evidence>
<dbReference type="STRING" id="320771.Cflav_PD6305"/>
<reference evidence="4 5" key="1">
    <citation type="journal article" date="2011" name="J. Bacteriol.">
        <title>Genome sequence of 'Pedosphaera parvula' Ellin514, an aerobic Verrucomicrobial isolate from pasture soil.</title>
        <authorList>
            <person name="Kant R."/>
            <person name="van Passel M.W."/>
            <person name="Sangwan P."/>
            <person name="Palva A."/>
            <person name="Lucas S."/>
            <person name="Copeland A."/>
            <person name="Lapidus A."/>
            <person name="Glavina Del Rio T."/>
            <person name="Dalin E."/>
            <person name="Tice H."/>
            <person name="Bruce D."/>
            <person name="Goodwin L."/>
            <person name="Pitluck S."/>
            <person name="Chertkov O."/>
            <person name="Larimer F.W."/>
            <person name="Land M.L."/>
            <person name="Hauser L."/>
            <person name="Brettin T.S."/>
            <person name="Detter J.C."/>
            <person name="Han S."/>
            <person name="de Vos W.M."/>
            <person name="Janssen P.H."/>
            <person name="Smidt H."/>
        </authorList>
    </citation>
    <scope>NUCLEOTIDE SEQUENCE [LARGE SCALE GENOMIC DNA]</scope>
    <source>
        <strain evidence="4 5">Ellin514</strain>
    </source>
</reference>
<dbReference type="InterPro" id="IPR004360">
    <property type="entry name" value="Glyas_Fos-R_dOase_dom"/>
</dbReference>
<dbReference type="SUPFAM" id="SSF54593">
    <property type="entry name" value="Glyoxalase/Bleomycin resistance protein/Dihydroxybiphenyl dioxygenase"/>
    <property type="match status" value="1"/>
</dbReference>
<feature type="signal peptide" evidence="2">
    <location>
        <begin position="1"/>
        <end position="27"/>
    </location>
</feature>
<keyword evidence="2" id="KW-0732">Signal</keyword>
<dbReference type="InterPro" id="IPR037523">
    <property type="entry name" value="VOC_core"/>
</dbReference>
<evidence type="ECO:0000256" key="2">
    <source>
        <dbReference type="SAM" id="SignalP"/>
    </source>
</evidence>
<comment type="caution">
    <text evidence="4">The sequence shown here is derived from an EMBL/GenBank/DDBJ whole genome shotgun (WGS) entry which is preliminary data.</text>
</comment>
<dbReference type="CDD" id="cd06587">
    <property type="entry name" value="VOC"/>
    <property type="match status" value="1"/>
</dbReference>
<keyword evidence="5" id="KW-1185">Reference proteome</keyword>
<dbReference type="GO" id="GO:0004493">
    <property type="term" value="F:methylmalonyl-CoA epimerase activity"/>
    <property type="evidence" value="ECO:0007669"/>
    <property type="project" value="TreeGrafter"/>
</dbReference>
<dbReference type="Pfam" id="PF00903">
    <property type="entry name" value="Glyoxalase"/>
    <property type="match status" value="1"/>
</dbReference>
<dbReference type="Proteomes" id="UP000003688">
    <property type="component" value="Unassembled WGS sequence"/>
</dbReference>
<feature type="chain" id="PRO_5002894302" evidence="2">
    <location>
        <begin position="28"/>
        <end position="170"/>
    </location>
</feature>
<dbReference type="InterPro" id="IPR029068">
    <property type="entry name" value="Glyas_Bleomycin-R_OHBP_Dase"/>
</dbReference>
<gene>
    <name evidence="4" type="ORF">Cflav_PD6305</name>
</gene>
<dbReference type="EMBL" id="ABOX02000006">
    <property type="protein sequence ID" value="EEF62030.1"/>
    <property type="molecule type" value="Genomic_DNA"/>
</dbReference>
<protein>
    <submittedName>
        <fullName evidence="4">Glyoxalase/bleomycin resistance protein/dioxygenase</fullName>
    </submittedName>
</protein>
<dbReference type="PROSITE" id="PS51819">
    <property type="entry name" value="VOC"/>
    <property type="match status" value="1"/>
</dbReference>
<keyword evidence="1" id="KW-0479">Metal-binding</keyword>
<dbReference type="GO" id="GO:0046872">
    <property type="term" value="F:metal ion binding"/>
    <property type="evidence" value="ECO:0007669"/>
    <property type="project" value="UniProtKB-KW"/>
</dbReference>
<evidence type="ECO:0000256" key="1">
    <source>
        <dbReference type="ARBA" id="ARBA00022723"/>
    </source>
</evidence>
<dbReference type="InterPro" id="IPR051785">
    <property type="entry name" value="MMCE/EMCE_epimerase"/>
</dbReference>
<keyword evidence="4" id="KW-0223">Dioxygenase</keyword>
<evidence type="ECO:0000313" key="4">
    <source>
        <dbReference type="EMBL" id="EEF62030.1"/>
    </source>
</evidence>
<dbReference type="PANTHER" id="PTHR43048:SF3">
    <property type="entry name" value="METHYLMALONYL-COA EPIMERASE, MITOCHONDRIAL"/>
    <property type="match status" value="1"/>
</dbReference>
<proteinExistence type="predicted"/>
<dbReference type="GO" id="GO:0046491">
    <property type="term" value="P:L-methylmalonyl-CoA metabolic process"/>
    <property type="evidence" value="ECO:0007669"/>
    <property type="project" value="TreeGrafter"/>
</dbReference>
<dbReference type="PANTHER" id="PTHR43048">
    <property type="entry name" value="METHYLMALONYL-COA EPIMERASE"/>
    <property type="match status" value="1"/>
</dbReference>
<name>B9XD84_PEDPL</name>
<dbReference type="AlphaFoldDB" id="B9XD84"/>
<keyword evidence="4" id="KW-0560">Oxidoreductase</keyword>
<dbReference type="Gene3D" id="3.10.180.10">
    <property type="entry name" value="2,3-Dihydroxybiphenyl 1,2-Dioxygenase, domain 1"/>
    <property type="match status" value="1"/>
</dbReference>
<feature type="domain" description="VOC" evidence="3">
    <location>
        <begin position="48"/>
        <end position="169"/>
    </location>
</feature>
<dbReference type="GO" id="GO:0051213">
    <property type="term" value="F:dioxygenase activity"/>
    <property type="evidence" value="ECO:0007669"/>
    <property type="project" value="UniProtKB-KW"/>
</dbReference>
<organism evidence="4 5">
    <name type="scientific">Pedosphaera parvula (strain Ellin514)</name>
    <dbReference type="NCBI Taxonomy" id="320771"/>
    <lineage>
        <taxon>Bacteria</taxon>
        <taxon>Pseudomonadati</taxon>
        <taxon>Verrucomicrobiota</taxon>
        <taxon>Pedosphaerae</taxon>
        <taxon>Pedosphaerales</taxon>
        <taxon>Pedosphaeraceae</taxon>
        <taxon>Pedosphaera</taxon>
    </lineage>
</organism>
<sequence length="170" mass="18270" precursor="true">MNNPRQMKLMKYAIVLIALGVAKSCFAADPADTVQTTNRPAMSQTNSNVVSVRYMIDDVEAAVAFYTNHLGFRLETDASPAFASVVRGNLRLLLGGAKSSGRQPLADGTKPVPGGWNRILLEVSDINAEAARLRAAGVKFRREDIVSGPGGSQIWVVDPSGNLVELFQPK</sequence>